<name>A0ABT0ZTQ0_9PSEU</name>
<dbReference type="InterPro" id="IPR016032">
    <property type="entry name" value="Sig_transdc_resp-reg_C-effctor"/>
</dbReference>
<dbReference type="Gene3D" id="1.10.10.10">
    <property type="entry name" value="Winged helix-like DNA-binding domain superfamily/Winged helix DNA-binding domain"/>
    <property type="match status" value="1"/>
</dbReference>
<comment type="caution">
    <text evidence="4">The sequence shown here is derived from an EMBL/GenBank/DDBJ whole genome shotgun (WGS) entry which is preliminary data.</text>
</comment>
<dbReference type="PROSITE" id="PS50043">
    <property type="entry name" value="HTH_LUXR_2"/>
    <property type="match status" value="1"/>
</dbReference>
<feature type="domain" description="HTH luxR-type" evidence="3">
    <location>
        <begin position="680"/>
        <end position="745"/>
    </location>
</feature>
<keyword evidence="2" id="KW-0067">ATP-binding</keyword>
<keyword evidence="1" id="KW-0547">Nucleotide-binding</keyword>
<protein>
    <recommendedName>
        <fullName evidence="3">HTH luxR-type domain-containing protein</fullName>
    </recommendedName>
</protein>
<dbReference type="CDD" id="cd06170">
    <property type="entry name" value="LuxR_C_like"/>
    <property type="match status" value="1"/>
</dbReference>
<evidence type="ECO:0000313" key="4">
    <source>
        <dbReference type="EMBL" id="MCO1654092.1"/>
    </source>
</evidence>
<gene>
    <name evidence="4" type="ORF">KDL28_03385</name>
</gene>
<dbReference type="Proteomes" id="UP001165283">
    <property type="component" value="Unassembled WGS sequence"/>
</dbReference>
<dbReference type="PRINTS" id="PR00038">
    <property type="entry name" value="HTHLUXR"/>
</dbReference>
<accession>A0ABT0ZTQ0</accession>
<organism evidence="4 5">
    <name type="scientific">Pseudonocardia humida</name>
    <dbReference type="NCBI Taxonomy" id="2800819"/>
    <lineage>
        <taxon>Bacteria</taxon>
        <taxon>Bacillati</taxon>
        <taxon>Actinomycetota</taxon>
        <taxon>Actinomycetes</taxon>
        <taxon>Pseudonocardiales</taxon>
        <taxon>Pseudonocardiaceae</taxon>
        <taxon>Pseudonocardia</taxon>
    </lineage>
</organism>
<dbReference type="RefSeq" id="WP_252435697.1">
    <property type="nucleotide sequence ID" value="NZ_JAGSOV010000009.1"/>
</dbReference>
<evidence type="ECO:0000313" key="5">
    <source>
        <dbReference type="Proteomes" id="UP001165283"/>
    </source>
</evidence>
<evidence type="ECO:0000256" key="1">
    <source>
        <dbReference type="ARBA" id="ARBA00022741"/>
    </source>
</evidence>
<dbReference type="SMART" id="SM00421">
    <property type="entry name" value="HTH_LUXR"/>
    <property type="match status" value="1"/>
</dbReference>
<keyword evidence="5" id="KW-1185">Reference proteome</keyword>
<reference evidence="4" key="1">
    <citation type="submission" date="2021-04" db="EMBL/GenBank/DDBJ databases">
        <title>Pseudonocardia sp. nov., isolated from sandy soil of mangrove forest.</title>
        <authorList>
            <person name="Zan Z."/>
            <person name="Huang R."/>
            <person name="Liu W."/>
        </authorList>
    </citation>
    <scope>NUCLEOTIDE SEQUENCE</scope>
    <source>
        <strain evidence="4">S2-4</strain>
    </source>
</reference>
<evidence type="ECO:0000259" key="3">
    <source>
        <dbReference type="PROSITE" id="PS50043"/>
    </source>
</evidence>
<dbReference type="EMBL" id="JAGSOV010000009">
    <property type="protein sequence ID" value="MCO1654092.1"/>
    <property type="molecule type" value="Genomic_DNA"/>
</dbReference>
<evidence type="ECO:0000256" key="2">
    <source>
        <dbReference type="ARBA" id="ARBA00022840"/>
    </source>
</evidence>
<dbReference type="PANTHER" id="PTHR16305:SF28">
    <property type="entry name" value="GUANYLATE CYCLASE DOMAIN-CONTAINING PROTEIN"/>
    <property type="match status" value="1"/>
</dbReference>
<dbReference type="SUPFAM" id="SSF46894">
    <property type="entry name" value="C-terminal effector domain of the bipartite response regulators"/>
    <property type="match status" value="1"/>
</dbReference>
<proteinExistence type="predicted"/>
<dbReference type="InterPro" id="IPR036388">
    <property type="entry name" value="WH-like_DNA-bd_sf"/>
</dbReference>
<dbReference type="PANTHER" id="PTHR16305">
    <property type="entry name" value="TESTICULAR SOLUBLE ADENYLYL CYCLASE"/>
    <property type="match status" value="1"/>
</dbReference>
<dbReference type="InterPro" id="IPR000792">
    <property type="entry name" value="Tscrpt_reg_LuxR_C"/>
</dbReference>
<dbReference type="Pfam" id="PF00196">
    <property type="entry name" value="GerE"/>
    <property type="match status" value="1"/>
</dbReference>
<sequence length="747" mass="79784">MRRLDLDGLDTDAIAEFVCQRSGVSPAGARAPAAILRDRTGGNPFFLRETWTDLERRGGVSALRGPQRVPVSIGDTLAARLAGLGERVRELIELAAVLGDHFDLPTLVRASATDRAQSMDAVDSATAVGLIEADDAAPGRYGFVHSLTRQAVLDRLPRARATMLHARVAQALEAHGDPALTPRIAHHYLEAHLLGYHEQAVRHALAAARQAVHSLAFEEAALWFDRAATLPETAEGTRAELSFEAAANHLRAGDFAGARVIYLRLTTMADPLVRLRAAIGVEEADSRPGLAEGRAADLITTALADCPLAPDDLLRIRALGSLGRALAFAGRTADSRVVGTRAIDNARRSGDRAVLVHALKASLWHGLTPDVGATQLARTAELAAMCAGSGDRETLSVALFFRAMVTYQAGRPDELAEALADHQRAVRSTGQPWHHYFAGCLAQGRAFLEGDFAGAERRAAAALQLGEAFGVDTTEGSYGVQMFMISRETGRLAVARGHLTGRETFADRWVAGLLALYTELGITEGIRRALRHLLDGTLAAHTTEAQWPIELAFMTEGALALGDRDAAAALRPFLADHAGMNLLGGQFVAAFGSADRYLARIAALVGDTAGAERHFATALALDERMGSVVHTAETLAEHAVALHASGTDRDRARELAARARAMAASIGQVRVLRRLEPLHQLAGRAVLTAREVEVIELLARGLSNREIGARLFISSNTAANHIRSILMKTGTANRTQAARYAAEHQLG</sequence>